<dbReference type="AlphaFoldDB" id="A0A9W5B7A7"/>
<organism evidence="1 2">
    <name type="scientific">Agrobacterium genomosp. 2 str. CFBP 5494</name>
    <dbReference type="NCBI Taxonomy" id="1183436"/>
    <lineage>
        <taxon>Bacteria</taxon>
        <taxon>Pseudomonadati</taxon>
        <taxon>Pseudomonadota</taxon>
        <taxon>Alphaproteobacteria</taxon>
        <taxon>Hyphomicrobiales</taxon>
        <taxon>Rhizobiaceae</taxon>
        <taxon>Rhizobium/Agrobacterium group</taxon>
        <taxon>Agrobacterium</taxon>
        <taxon>Agrobacterium tumefaciens complex</taxon>
    </lineage>
</organism>
<proteinExistence type="predicted"/>
<comment type="caution">
    <text evidence="1">The sequence shown here is derived from an EMBL/GenBank/DDBJ whole genome shotgun (WGS) entry which is preliminary data.</text>
</comment>
<protein>
    <submittedName>
        <fullName evidence="1">Uncharacterized protein</fullName>
    </submittedName>
</protein>
<keyword evidence="2" id="KW-1185">Reference proteome</keyword>
<reference evidence="1 2" key="1">
    <citation type="submission" date="2016-01" db="EMBL/GenBank/DDBJ databases">
        <authorList>
            <person name="Regsiter A."/>
            <person name="william w."/>
        </authorList>
    </citation>
    <scope>NUCLEOTIDE SEQUENCE [LARGE SCALE GENOMIC DNA]</scope>
    <source>
        <strain evidence="1 2">CFBP 5494</strain>
    </source>
</reference>
<gene>
    <name evidence="1" type="ORF">AGR2A_pa80015</name>
</gene>
<evidence type="ECO:0000313" key="1">
    <source>
        <dbReference type="EMBL" id="CUX03017.1"/>
    </source>
</evidence>
<evidence type="ECO:0000313" key="2">
    <source>
        <dbReference type="Proteomes" id="UP000191933"/>
    </source>
</evidence>
<dbReference type="Proteomes" id="UP000191933">
    <property type="component" value="Unassembled WGS sequence"/>
</dbReference>
<sequence length="28" mass="3044">MNTATLNSNIYGVNCVKSAEFHPEIFGS</sequence>
<name>A0A9W5B7A7_9HYPH</name>
<dbReference type="EMBL" id="FBVY01000046">
    <property type="protein sequence ID" value="CUX03017.1"/>
    <property type="molecule type" value="Genomic_DNA"/>
</dbReference>
<accession>A0A9W5B7A7</accession>